<comment type="similarity">
    <text evidence="3">Belongs to the SMC family. SMC1 subfamily.</text>
</comment>
<keyword evidence="6" id="KW-0498">Mitosis</keyword>
<feature type="coiled-coil region" evidence="12">
    <location>
        <begin position="1005"/>
        <end position="1067"/>
    </location>
</feature>
<dbReference type="SMART" id="SM00968">
    <property type="entry name" value="SMC_hinge"/>
    <property type="match status" value="1"/>
</dbReference>
<protein>
    <recommendedName>
        <fullName evidence="11">Structural maintenance of chromosomes protein</fullName>
    </recommendedName>
</protein>
<evidence type="ECO:0000256" key="7">
    <source>
        <dbReference type="ARBA" id="ARBA00023054"/>
    </source>
</evidence>
<sequence length="1260" mass="144951">MPSLPSPAGRIHRLEMENFKSYKGHQVIGPFFDFTAIIGPNGAGKSNLMDAISFVLGVRTGQLRGAQLRDLIYAADDKEKEQKGRRAFVRLVYQLNNNNGSNGSETEITFTRAITSAGASEYRIDANIVSWDVYNAKLKSLGILVKARNFLVFQGDVESIASKNPKELTALLEQISGSDELKRDYEKFEEDKGTAEEKSALVYQKKKTVVMERKQKKEQKEEAEKHLRLQEQLKSMKKEHFLWQLFNIEKDVAKTNEELDDEEKRRKEVMEELEKFEHEASKKKKEQAKYLKEIALREKKIAEKSSKLDKSQPELLKLREEINRINSKIKKSNKELEKKRAERRRHADDIEELQKGIQDLTAKMAVLQERGRDVRDQLQLDGDDLEEYFRIKEEAGMKTAKLREEKELLDRQQHADSEAKKNLEENLQQLENRMSELNSQEEQMRTRLKKILGGSEGNKNELEKLKKELRVMEEKHRDSRTKHKSLELKISEIENQLRELKADRYENERDARLSQAVETLKRLFQGVHGRMTDLCRPTQKKYNLAVTVAMGKFMDAVVVEDEKTGKECIKYLKDQRLPPQTFIPLQSIRVKPIMERLRTLGGTAKLVFDVIQYPFPPVASLKNLVVKLKFDPSLEKALLFAVGNTLVCDDLEEAKVLGWSGERFKVVTVDGILLTKSGTMTGGTSGGMEARSKQWDDKKIEGLNKKKEQYESELEKLGSIRDMHLKEFNVSPPFSFLFETSEHCFAVRYYLASNSCLWPFYMVSSTLKSIKDKLTNLSQEKENIKEEISRISPELQKLRDAVDKKKSEISKLEKRINEITDRIYKDFSKSVGVANIREYEENRLKDAQSVAEERLDLSSQISKLKYQLEYEQNRDMSTRIQELESLLNALQNNLKRAQNKEAEAKLATENSSEEIDQLKKEVKEWKSKSEDCEKEIQEWKKQASSATTNISKLNRLINTKEAHIEQLIVQKQEIIEKCELEQISLPTISDPMDIGTSTPGPVFDFDQLSRSLKDKNSNRDKIEAEFKQKMDSLVSEIERTAPNLKALDQYEALLEKERAVVEEFESVRKEEKEIADKFNSVKQRRYELFMDAFNHISGNIDKIYKQLTKSSTHPLGGTAYLNLENEDDPFLHGIKYTAMPPTKRFRDMEQLSGGEKTVAALALLFSIHSYKPSPFFILDEVDAALDNLNVAKVAGFIRAKSCEGARVSQDADGGNGFQSIVISLKDSFYDKAEALVGVYRDSERGCSRTLTFDLTKYRES</sequence>
<keyword evidence="8 11" id="KW-0539">Nucleus</keyword>
<organism evidence="14 15">
    <name type="scientific">Stylosanthes scabra</name>
    <dbReference type="NCBI Taxonomy" id="79078"/>
    <lineage>
        <taxon>Eukaryota</taxon>
        <taxon>Viridiplantae</taxon>
        <taxon>Streptophyta</taxon>
        <taxon>Embryophyta</taxon>
        <taxon>Tracheophyta</taxon>
        <taxon>Spermatophyta</taxon>
        <taxon>Magnoliopsida</taxon>
        <taxon>eudicotyledons</taxon>
        <taxon>Gunneridae</taxon>
        <taxon>Pentapetalae</taxon>
        <taxon>rosids</taxon>
        <taxon>fabids</taxon>
        <taxon>Fabales</taxon>
        <taxon>Fabaceae</taxon>
        <taxon>Papilionoideae</taxon>
        <taxon>50 kb inversion clade</taxon>
        <taxon>dalbergioids sensu lato</taxon>
        <taxon>Dalbergieae</taxon>
        <taxon>Pterocarpus clade</taxon>
        <taxon>Stylosanthes</taxon>
    </lineage>
</organism>
<dbReference type="InterPro" id="IPR010935">
    <property type="entry name" value="SMC_hinge"/>
</dbReference>
<evidence type="ECO:0000256" key="3">
    <source>
        <dbReference type="ARBA" id="ARBA00005597"/>
    </source>
</evidence>
<feature type="coiled-coil region" evidence="12">
    <location>
        <begin position="178"/>
        <end position="377"/>
    </location>
</feature>
<evidence type="ECO:0000256" key="11">
    <source>
        <dbReference type="PIRNR" id="PIRNR005719"/>
    </source>
</evidence>
<proteinExistence type="inferred from homology"/>
<dbReference type="InterPro" id="IPR024704">
    <property type="entry name" value="SMC"/>
</dbReference>
<dbReference type="PANTHER" id="PTHR18937">
    <property type="entry name" value="STRUCTURAL MAINTENANCE OF CHROMOSOMES SMC FAMILY MEMBER"/>
    <property type="match status" value="1"/>
</dbReference>
<evidence type="ECO:0000313" key="15">
    <source>
        <dbReference type="Proteomes" id="UP001341840"/>
    </source>
</evidence>
<dbReference type="InterPro" id="IPR027417">
    <property type="entry name" value="P-loop_NTPase"/>
</dbReference>
<keyword evidence="7 12" id="KW-0175">Coiled coil</keyword>
<evidence type="ECO:0000256" key="5">
    <source>
        <dbReference type="ARBA" id="ARBA00022618"/>
    </source>
</evidence>
<comment type="caution">
    <text evidence="14">The sequence shown here is derived from an EMBL/GenBank/DDBJ whole genome shotgun (WGS) entry which is preliminary data.</text>
</comment>
<keyword evidence="10" id="KW-0131">Cell cycle</keyword>
<evidence type="ECO:0000256" key="2">
    <source>
        <dbReference type="ARBA" id="ARBA00004286"/>
    </source>
</evidence>
<dbReference type="Gene3D" id="3.30.70.1620">
    <property type="match status" value="1"/>
</dbReference>
<dbReference type="PIRSF" id="PIRSF005719">
    <property type="entry name" value="SMC"/>
    <property type="match status" value="1"/>
</dbReference>
<evidence type="ECO:0000259" key="13">
    <source>
        <dbReference type="SMART" id="SM00968"/>
    </source>
</evidence>
<feature type="domain" description="SMC hinge" evidence="13">
    <location>
        <begin position="525"/>
        <end position="658"/>
    </location>
</feature>
<keyword evidence="15" id="KW-1185">Reference proteome</keyword>
<dbReference type="InterPro" id="IPR003395">
    <property type="entry name" value="RecF/RecN/SMC_N"/>
</dbReference>
<dbReference type="Gene3D" id="1.20.1060.20">
    <property type="match status" value="1"/>
</dbReference>
<evidence type="ECO:0000256" key="4">
    <source>
        <dbReference type="ARBA" id="ARBA00022454"/>
    </source>
</evidence>
<evidence type="ECO:0000256" key="1">
    <source>
        <dbReference type="ARBA" id="ARBA00004123"/>
    </source>
</evidence>
<evidence type="ECO:0000256" key="10">
    <source>
        <dbReference type="ARBA" id="ARBA00023306"/>
    </source>
</evidence>
<dbReference type="SUPFAM" id="SSF57997">
    <property type="entry name" value="Tropomyosin"/>
    <property type="match status" value="1"/>
</dbReference>
<evidence type="ECO:0000256" key="9">
    <source>
        <dbReference type="ARBA" id="ARBA00023254"/>
    </source>
</evidence>
<dbReference type="Gene3D" id="3.40.50.300">
    <property type="entry name" value="P-loop containing nucleotide triphosphate hydrolases"/>
    <property type="match status" value="2"/>
</dbReference>
<feature type="coiled-coil region" evidence="12">
    <location>
        <begin position="413"/>
        <end position="510"/>
    </location>
</feature>
<reference evidence="14 15" key="1">
    <citation type="journal article" date="2023" name="Plants (Basel)">
        <title>Bridging the Gap: Combining Genomics and Transcriptomics Approaches to Understand Stylosanthes scabra, an Orphan Legume from the Brazilian Caatinga.</title>
        <authorList>
            <person name="Ferreira-Neto J.R.C."/>
            <person name="da Silva M.D."/>
            <person name="Binneck E."/>
            <person name="de Melo N.F."/>
            <person name="da Silva R.H."/>
            <person name="de Melo A.L.T.M."/>
            <person name="Pandolfi V."/>
            <person name="Bustamante F.O."/>
            <person name="Brasileiro-Vidal A.C."/>
            <person name="Benko-Iseppon A.M."/>
        </authorList>
    </citation>
    <scope>NUCLEOTIDE SEQUENCE [LARGE SCALE GENOMIC DNA]</scope>
    <source>
        <tissue evidence="14">Leaves</tissue>
    </source>
</reference>
<gene>
    <name evidence="14" type="primary">SMC1_2</name>
    <name evidence="14" type="ORF">PIB30_051084</name>
</gene>
<evidence type="ECO:0000256" key="6">
    <source>
        <dbReference type="ARBA" id="ARBA00022776"/>
    </source>
</evidence>
<accession>A0ABU6YF89</accession>
<name>A0ABU6YF89_9FABA</name>
<dbReference type="Pfam" id="PF02463">
    <property type="entry name" value="SMC_N"/>
    <property type="match status" value="1"/>
</dbReference>
<dbReference type="InterPro" id="IPR028468">
    <property type="entry name" value="Smc1_ABC"/>
</dbReference>
<feature type="coiled-coil region" evidence="12">
    <location>
        <begin position="767"/>
        <end position="822"/>
    </location>
</feature>
<dbReference type="Pfam" id="PF06470">
    <property type="entry name" value="SMC_hinge"/>
    <property type="match status" value="1"/>
</dbReference>
<dbReference type="Proteomes" id="UP001341840">
    <property type="component" value="Unassembled WGS sequence"/>
</dbReference>
<dbReference type="EMBL" id="JASCZI010242013">
    <property type="protein sequence ID" value="MED6209067.1"/>
    <property type="molecule type" value="Genomic_DNA"/>
</dbReference>
<comment type="subcellular location">
    <subcellularLocation>
        <location evidence="2">Chromosome</location>
    </subcellularLocation>
    <subcellularLocation>
        <location evidence="1 11">Nucleus</location>
    </subcellularLocation>
</comment>
<dbReference type="SUPFAM" id="SSF52540">
    <property type="entry name" value="P-loop containing nucleoside triphosphate hydrolases"/>
    <property type="match status" value="2"/>
</dbReference>
<evidence type="ECO:0000313" key="14">
    <source>
        <dbReference type="EMBL" id="MED6209067.1"/>
    </source>
</evidence>
<dbReference type="PANTHER" id="PTHR18937:SF12">
    <property type="entry name" value="STRUCTURAL MAINTENANCE OF CHROMOSOMES PROTEIN"/>
    <property type="match status" value="1"/>
</dbReference>
<dbReference type="SUPFAM" id="SSF75553">
    <property type="entry name" value="Smc hinge domain"/>
    <property type="match status" value="1"/>
</dbReference>
<evidence type="ECO:0000256" key="8">
    <source>
        <dbReference type="ARBA" id="ARBA00023242"/>
    </source>
</evidence>
<evidence type="ECO:0000256" key="12">
    <source>
        <dbReference type="SAM" id="Coils"/>
    </source>
</evidence>
<keyword evidence="4" id="KW-0158">Chromosome</keyword>
<keyword evidence="9" id="KW-0469">Meiosis</keyword>
<dbReference type="InterPro" id="IPR036277">
    <property type="entry name" value="SMC_hinge_sf"/>
</dbReference>
<feature type="coiled-coil region" evidence="12">
    <location>
        <begin position="873"/>
        <end position="956"/>
    </location>
</feature>
<dbReference type="CDD" id="cd03275">
    <property type="entry name" value="ABC_SMC1_euk"/>
    <property type="match status" value="1"/>
</dbReference>
<keyword evidence="5" id="KW-0132">Cell division</keyword>